<reference evidence="2 3" key="1">
    <citation type="journal article" date="2021" name="Sci. Rep.">
        <title>Genome sequencing of the multicellular alga Astrephomene provides insights into convergent evolution of germ-soma differentiation.</title>
        <authorList>
            <person name="Yamashita S."/>
            <person name="Yamamoto K."/>
            <person name="Matsuzaki R."/>
            <person name="Suzuki S."/>
            <person name="Yamaguchi H."/>
            <person name="Hirooka S."/>
            <person name="Minakuchi Y."/>
            <person name="Miyagishima S."/>
            <person name="Kawachi M."/>
            <person name="Toyoda A."/>
            <person name="Nozaki H."/>
        </authorList>
    </citation>
    <scope>NUCLEOTIDE SEQUENCE [LARGE SCALE GENOMIC DNA]</scope>
    <source>
        <strain evidence="2 3">NIES-4017</strain>
    </source>
</reference>
<feature type="region of interest" description="Disordered" evidence="1">
    <location>
        <begin position="222"/>
        <end position="258"/>
    </location>
</feature>
<dbReference type="InterPro" id="IPR038538">
    <property type="entry name" value="MTERF_sf"/>
</dbReference>
<feature type="compositionally biased region" description="Polar residues" evidence="1">
    <location>
        <begin position="110"/>
        <end position="122"/>
    </location>
</feature>
<dbReference type="AlphaFoldDB" id="A0AAD3HPR8"/>
<accession>A0AAD3HPR8</accession>
<dbReference type="Gene3D" id="1.25.70.10">
    <property type="entry name" value="Transcription termination factor 3, mitochondrial"/>
    <property type="match status" value="1"/>
</dbReference>
<evidence type="ECO:0000313" key="2">
    <source>
        <dbReference type="EMBL" id="GFR48588.1"/>
    </source>
</evidence>
<dbReference type="EMBL" id="BMAR01000024">
    <property type="protein sequence ID" value="GFR48588.1"/>
    <property type="molecule type" value="Genomic_DNA"/>
</dbReference>
<comment type="caution">
    <text evidence="2">The sequence shown here is derived from an EMBL/GenBank/DDBJ whole genome shotgun (WGS) entry which is preliminary data.</text>
</comment>
<name>A0AAD3HPR8_9CHLO</name>
<evidence type="ECO:0000256" key="1">
    <source>
        <dbReference type="SAM" id="MobiDB-lite"/>
    </source>
</evidence>
<protein>
    <submittedName>
        <fullName evidence="2">Uncharacterized protein</fullName>
    </submittedName>
</protein>
<sequence>MQAFAQACNTRFTQGCPLRSATPDLGMPSLALSNCRSRLWRTRANANLSASVLETKPSERRRKTAWIQRRARKQQKQLKGLEWAEERLLDKMLDLDDEGCNARLCSNALASSSTSGDLNSSRSHQRLSRLVPPSPEVLMAMLRGVNAKRALLEELDVRNPASVARRLLRLSSLLALPPAQLLLMARRCPRLLVTHRPEQLQAALQALEQCLQQQLTATSASGASAATRGMVGSSGGSGQRQQEPGIGTRGGGGMPRSGSGSVAIGAAAAAAGATAAWDAGEELQAEAASLARRMLAAAPELLLMAPERLVRSGLELGAVCKARGMQLLPLLRLRPDLLSQSPARLAAKMDLLPRLLGLPHARVRHLIQTAPDLLRRSPAQVSRRYQLLASLLGPLPPAFVAELAAQEPRVLALGAASLAGKFRSLYNRGTSRGTSRGSSRGRGSRHLLRHQLLLLLLG</sequence>
<organism evidence="2 3">
    <name type="scientific">Astrephomene gubernaculifera</name>
    <dbReference type="NCBI Taxonomy" id="47775"/>
    <lineage>
        <taxon>Eukaryota</taxon>
        <taxon>Viridiplantae</taxon>
        <taxon>Chlorophyta</taxon>
        <taxon>core chlorophytes</taxon>
        <taxon>Chlorophyceae</taxon>
        <taxon>CS clade</taxon>
        <taxon>Chlamydomonadales</taxon>
        <taxon>Astrephomenaceae</taxon>
        <taxon>Astrephomene</taxon>
    </lineage>
</organism>
<gene>
    <name evidence="2" type="ORF">Agub_g10491</name>
</gene>
<proteinExistence type="predicted"/>
<keyword evidence="3" id="KW-1185">Reference proteome</keyword>
<dbReference type="Proteomes" id="UP001054857">
    <property type="component" value="Unassembled WGS sequence"/>
</dbReference>
<evidence type="ECO:0000313" key="3">
    <source>
        <dbReference type="Proteomes" id="UP001054857"/>
    </source>
</evidence>
<feature type="region of interest" description="Disordered" evidence="1">
    <location>
        <begin position="110"/>
        <end position="130"/>
    </location>
</feature>